<dbReference type="GO" id="GO:0005886">
    <property type="term" value="C:plasma membrane"/>
    <property type="evidence" value="ECO:0007669"/>
    <property type="project" value="UniProtKB-SubCell"/>
</dbReference>
<dbReference type="InterPro" id="IPR007329">
    <property type="entry name" value="FMN-bd"/>
</dbReference>
<dbReference type="PIRSF" id="PIRSF006091">
    <property type="entry name" value="E_trnsport_RnfG"/>
    <property type="match status" value="1"/>
</dbReference>
<keyword evidence="5 6" id="KW-0249">Electron transport</keyword>
<keyword evidence="4 6" id="KW-0288">FMN</keyword>
<dbReference type="NCBIfam" id="TIGR01947">
    <property type="entry name" value="rnfG"/>
    <property type="match status" value="1"/>
</dbReference>
<dbReference type="EMBL" id="JANUTS010000001">
    <property type="protein sequence ID" value="MCS2793894.1"/>
    <property type="molecule type" value="Genomic_DNA"/>
</dbReference>
<keyword evidence="6" id="KW-0812">Transmembrane</keyword>
<feature type="compositionally biased region" description="Low complexity" evidence="7">
    <location>
        <begin position="222"/>
        <end position="237"/>
    </location>
</feature>
<name>A0AAW5NZA2_9BACE</name>
<evidence type="ECO:0000313" key="9">
    <source>
        <dbReference type="EMBL" id="MCS2793894.1"/>
    </source>
</evidence>
<proteinExistence type="inferred from homology"/>
<comment type="function">
    <text evidence="6">Part of a membrane-bound complex that couples electron transfer with translocation of ions across the membrane.</text>
</comment>
<accession>A0AAW5NZA2</accession>
<dbReference type="InterPro" id="IPR010209">
    <property type="entry name" value="Ion_transpt_RnfG/RsxG"/>
</dbReference>
<evidence type="ECO:0000313" key="10">
    <source>
        <dbReference type="EMBL" id="UVQ73587.1"/>
    </source>
</evidence>
<feature type="modified residue" description="FMN phosphoryl threonine" evidence="6">
    <location>
        <position position="188"/>
    </location>
</feature>
<keyword evidence="11" id="KW-1185">Reference proteome</keyword>
<evidence type="ECO:0000256" key="6">
    <source>
        <dbReference type="HAMAP-Rule" id="MF_00479"/>
    </source>
</evidence>
<evidence type="ECO:0000256" key="1">
    <source>
        <dbReference type="ARBA" id="ARBA00022448"/>
    </source>
</evidence>
<evidence type="ECO:0000313" key="12">
    <source>
        <dbReference type="Proteomes" id="UP001204548"/>
    </source>
</evidence>
<dbReference type="PANTHER" id="PTHR36118">
    <property type="entry name" value="ION-TRANSLOCATING OXIDOREDUCTASE COMPLEX SUBUNIT G"/>
    <property type="match status" value="1"/>
</dbReference>
<evidence type="ECO:0000256" key="5">
    <source>
        <dbReference type="ARBA" id="ARBA00022982"/>
    </source>
</evidence>
<dbReference type="Pfam" id="PF04205">
    <property type="entry name" value="FMN_bind"/>
    <property type="match status" value="1"/>
</dbReference>
<dbReference type="GO" id="GO:0010181">
    <property type="term" value="F:FMN binding"/>
    <property type="evidence" value="ECO:0007669"/>
    <property type="project" value="InterPro"/>
</dbReference>
<dbReference type="PANTHER" id="PTHR36118:SF1">
    <property type="entry name" value="ION-TRANSLOCATING OXIDOREDUCTASE COMPLEX SUBUNIT G"/>
    <property type="match status" value="1"/>
</dbReference>
<dbReference type="EMBL" id="CP103141">
    <property type="protein sequence ID" value="UVQ73587.1"/>
    <property type="molecule type" value="Genomic_DNA"/>
</dbReference>
<dbReference type="Proteomes" id="UP001204548">
    <property type="component" value="Unassembled WGS sequence"/>
</dbReference>
<keyword evidence="6" id="KW-0472">Membrane</keyword>
<dbReference type="Proteomes" id="UP001060104">
    <property type="component" value="Chromosome"/>
</dbReference>
<keyword evidence="2 6" id="KW-0597">Phosphoprotein</keyword>
<keyword evidence="6" id="KW-1003">Cell membrane</keyword>
<dbReference type="EC" id="7.-.-.-" evidence="6"/>
<feature type="domain" description="FMN-binding" evidence="8">
    <location>
        <begin position="101"/>
        <end position="205"/>
    </location>
</feature>
<dbReference type="AlphaFoldDB" id="A0AAW5NZA2"/>
<feature type="region of interest" description="Disordered" evidence="7">
    <location>
        <begin position="208"/>
        <end position="237"/>
    </location>
</feature>
<comment type="subunit">
    <text evidence="6">The complex is composed of six subunits: RnfA, RnfB, RnfC, RnfD, RnfE and RnfG.</text>
</comment>
<gene>
    <name evidence="6" type="primary">rnfG</name>
    <name evidence="9" type="ORF">NXW97_18125</name>
    <name evidence="10" type="ORF">NXY30_21635</name>
</gene>
<keyword evidence="6" id="KW-1133">Transmembrane helix</keyword>
<comment type="similarity">
    <text evidence="6">Belongs to the RnfG family.</text>
</comment>
<protein>
    <recommendedName>
        <fullName evidence="6">Ion-translocating oxidoreductase complex subunit G</fullName>
        <ecNumber evidence="6">7.-.-.-</ecNumber>
    </recommendedName>
    <alternativeName>
        <fullName evidence="6">Rnf electron transport complex subunit G</fullName>
    </alternativeName>
</protein>
<dbReference type="SMART" id="SM00900">
    <property type="entry name" value="FMN_bind"/>
    <property type="match status" value="1"/>
</dbReference>
<sequence>MKKLQSSLKNMLLVLTGVTAVSVALLAYVNELTKGPIAEANAKTLNEALKKVLPEFTNNPVAESDTVFSEKDGKKIVDFIIYPAKNGEQWVGSAVEATSMGFGGELKVLVGFDAEGKIYNYSLLAHAETPGLGSKADKWFGAYDPAKGEQAVSHEQSAKSILGMNPGDAPLAVTKDMNGQVDAITASTITSRAFLNAVNAAYQAYKGGTADTTSGASRKNEPATAPASEAAADDTNN</sequence>
<reference evidence="9" key="1">
    <citation type="submission" date="2022-08" db="EMBL/GenBank/DDBJ databases">
        <title>Genome Sequencing of Bacteroides fragilis Group Isolates with Nanopore Technology.</title>
        <authorList>
            <person name="Tisza M.J."/>
            <person name="Smith D."/>
            <person name="Dekker J.P."/>
        </authorList>
    </citation>
    <scope>NUCLEOTIDE SEQUENCE</scope>
    <source>
        <strain evidence="9">BFG-351</strain>
        <strain evidence="10">BFG-527</strain>
    </source>
</reference>
<dbReference type="RefSeq" id="WP_010538332.1">
    <property type="nucleotide sequence ID" value="NZ_CABMFH010000047.1"/>
</dbReference>
<evidence type="ECO:0000256" key="7">
    <source>
        <dbReference type="SAM" id="MobiDB-lite"/>
    </source>
</evidence>
<dbReference type="GO" id="GO:0009055">
    <property type="term" value="F:electron transfer activity"/>
    <property type="evidence" value="ECO:0007669"/>
    <property type="project" value="InterPro"/>
</dbReference>
<dbReference type="GeneID" id="69590078"/>
<evidence type="ECO:0000256" key="2">
    <source>
        <dbReference type="ARBA" id="ARBA00022553"/>
    </source>
</evidence>
<organism evidence="9 12">
    <name type="scientific">Bacteroides faecis</name>
    <dbReference type="NCBI Taxonomy" id="674529"/>
    <lineage>
        <taxon>Bacteria</taxon>
        <taxon>Pseudomonadati</taxon>
        <taxon>Bacteroidota</taxon>
        <taxon>Bacteroidia</taxon>
        <taxon>Bacteroidales</taxon>
        <taxon>Bacteroidaceae</taxon>
        <taxon>Bacteroides</taxon>
    </lineage>
</organism>
<comment type="subcellular location">
    <subcellularLocation>
        <location evidence="6">Cell membrane</location>
        <topology evidence="6">Single-pass membrane protein</topology>
    </subcellularLocation>
</comment>
<keyword evidence="6" id="KW-1278">Translocase</keyword>
<dbReference type="Gene3D" id="3.90.1010.20">
    <property type="match status" value="1"/>
</dbReference>
<evidence type="ECO:0000259" key="8">
    <source>
        <dbReference type="SMART" id="SM00900"/>
    </source>
</evidence>
<evidence type="ECO:0000256" key="4">
    <source>
        <dbReference type="ARBA" id="ARBA00022643"/>
    </source>
</evidence>
<evidence type="ECO:0000256" key="3">
    <source>
        <dbReference type="ARBA" id="ARBA00022630"/>
    </source>
</evidence>
<dbReference type="HAMAP" id="MF_00479">
    <property type="entry name" value="RsxG_RnfG"/>
    <property type="match status" value="1"/>
</dbReference>
<keyword evidence="1 6" id="KW-0813">Transport</keyword>
<dbReference type="GO" id="GO:0022900">
    <property type="term" value="P:electron transport chain"/>
    <property type="evidence" value="ECO:0007669"/>
    <property type="project" value="UniProtKB-UniRule"/>
</dbReference>
<evidence type="ECO:0000313" key="11">
    <source>
        <dbReference type="Proteomes" id="UP001060104"/>
    </source>
</evidence>
<keyword evidence="3 6" id="KW-0285">Flavoprotein</keyword>
<comment type="cofactor">
    <cofactor evidence="6">
        <name>FMN</name>
        <dbReference type="ChEBI" id="CHEBI:58210"/>
    </cofactor>
</comment>